<comment type="caution">
    <text evidence="2">The sequence shown here is derived from an EMBL/GenBank/DDBJ whole genome shotgun (WGS) entry which is preliminary data.</text>
</comment>
<name>A0A1Y1XCK9_9FUNG</name>
<gene>
    <name evidence="2" type="ORF">BCR32DRAFT_291959</name>
</gene>
<dbReference type="OrthoDB" id="2143883at2759"/>
<keyword evidence="3" id="KW-1185">Reference proteome</keyword>
<feature type="chain" id="PRO_5013050512" evidence="1">
    <location>
        <begin position="21"/>
        <end position="304"/>
    </location>
</feature>
<reference evidence="2 3" key="1">
    <citation type="submission" date="2016-08" db="EMBL/GenBank/DDBJ databases">
        <title>A Parts List for Fungal Cellulosomes Revealed by Comparative Genomics.</title>
        <authorList>
            <consortium name="DOE Joint Genome Institute"/>
            <person name="Haitjema C.H."/>
            <person name="Gilmore S.P."/>
            <person name="Henske J.K."/>
            <person name="Solomon K.V."/>
            <person name="De Groot R."/>
            <person name="Kuo A."/>
            <person name="Mondo S.J."/>
            <person name="Salamov A.A."/>
            <person name="Labutti K."/>
            <person name="Zhao Z."/>
            <person name="Chiniquy J."/>
            <person name="Barry K."/>
            <person name="Brewer H.M."/>
            <person name="Purvine S.O."/>
            <person name="Wright A.T."/>
            <person name="Boxma B."/>
            <person name="Van Alen T."/>
            <person name="Hackstein J.H."/>
            <person name="Baker S.E."/>
            <person name="Grigoriev I.V."/>
            <person name="O'Malley M.A."/>
        </authorList>
    </citation>
    <scope>NUCLEOTIDE SEQUENCE [LARGE SCALE GENOMIC DNA]</scope>
    <source>
        <strain evidence="2 3">S4</strain>
    </source>
</reference>
<reference evidence="2 3" key="2">
    <citation type="submission" date="2016-08" db="EMBL/GenBank/DDBJ databases">
        <title>Pervasive Adenine N6-methylation of Active Genes in Fungi.</title>
        <authorList>
            <consortium name="DOE Joint Genome Institute"/>
            <person name="Mondo S.J."/>
            <person name="Dannebaum R.O."/>
            <person name="Kuo R.C."/>
            <person name="Labutti K."/>
            <person name="Haridas S."/>
            <person name="Kuo A."/>
            <person name="Salamov A."/>
            <person name="Ahrendt S.R."/>
            <person name="Lipzen A."/>
            <person name="Sullivan W."/>
            <person name="Andreopoulos W.B."/>
            <person name="Clum A."/>
            <person name="Lindquist E."/>
            <person name="Daum C."/>
            <person name="Ramamoorthy G.K."/>
            <person name="Gryganskyi A."/>
            <person name="Culley D."/>
            <person name="Magnuson J.K."/>
            <person name="James T.Y."/>
            <person name="O'Malley M.A."/>
            <person name="Stajich J.E."/>
            <person name="Spatafora J.W."/>
            <person name="Visel A."/>
            <person name="Grigoriev I.V."/>
        </authorList>
    </citation>
    <scope>NUCLEOTIDE SEQUENCE [LARGE SCALE GENOMIC DNA]</scope>
    <source>
        <strain evidence="2 3">S4</strain>
    </source>
</reference>
<organism evidence="2 3">
    <name type="scientific">Anaeromyces robustus</name>
    <dbReference type="NCBI Taxonomy" id="1754192"/>
    <lineage>
        <taxon>Eukaryota</taxon>
        <taxon>Fungi</taxon>
        <taxon>Fungi incertae sedis</taxon>
        <taxon>Chytridiomycota</taxon>
        <taxon>Chytridiomycota incertae sedis</taxon>
        <taxon>Neocallimastigomycetes</taxon>
        <taxon>Neocallimastigales</taxon>
        <taxon>Neocallimastigaceae</taxon>
        <taxon>Anaeromyces</taxon>
    </lineage>
</organism>
<dbReference type="AlphaFoldDB" id="A0A1Y1XCK9"/>
<protein>
    <submittedName>
        <fullName evidence="2">Uncharacterized protein</fullName>
    </submittedName>
</protein>
<accession>A0A1Y1XCK9</accession>
<sequence>MKSSLSTLLLFLFSTIIVQAQNQNQAQSNTVTLETYYNHELYSYTCSPQCKEEYEKYQPCFNLLDNEHINDTFSTLCEAYKKTECQAFINDIYKIDGVCTNGSGPEDYDVHDEINMNRVYYLAMCTRDKDNNLCTYSKNIQDEVYKPVNLYHMKEDVNNISNVCNKGICRETLKQILELLIPLYENDVKTDPEYNYEKEYIENDKKAIGFLQSTECYSQDPFNLNDLNKPNDEGSDANNLKTYSFLSLLNQDFINNGNHRIIKIIRNQDFINNGNHRIIKITKNQNFINNGNYHNNIKKWKYKI</sequence>
<dbReference type="EMBL" id="MCFG01000072">
    <property type="protein sequence ID" value="ORX83468.1"/>
    <property type="molecule type" value="Genomic_DNA"/>
</dbReference>
<proteinExistence type="predicted"/>
<keyword evidence="1" id="KW-0732">Signal</keyword>
<dbReference type="Proteomes" id="UP000193944">
    <property type="component" value="Unassembled WGS sequence"/>
</dbReference>
<feature type="signal peptide" evidence="1">
    <location>
        <begin position="1"/>
        <end position="20"/>
    </location>
</feature>
<evidence type="ECO:0000256" key="1">
    <source>
        <dbReference type="SAM" id="SignalP"/>
    </source>
</evidence>
<evidence type="ECO:0000313" key="3">
    <source>
        <dbReference type="Proteomes" id="UP000193944"/>
    </source>
</evidence>
<evidence type="ECO:0000313" key="2">
    <source>
        <dbReference type="EMBL" id="ORX83468.1"/>
    </source>
</evidence>